<proteinExistence type="predicted"/>
<dbReference type="EMBL" id="AP004263">
    <property type="protein sequence ID" value="BAD30532.1"/>
    <property type="molecule type" value="Genomic_DNA"/>
</dbReference>
<organism evidence="1 2">
    <name type="scientific">Oryza sativa subsp. japonica</name>
    <name type="common">Rice</name>
    <dbReference type="NCBI Taxonomy" id="39947"/>
    <lineage>
        <taxon>Eukaryota</taxon>
        <taxon>Viridiplantae</taxon>
        <taxon>Streptophyta</taxon>
        <taxon>Embryophyta</taxon>
        <taxon>Tracheophyta</taxon>
        <taxon>Spermatophyta</taxon>
        <taxon>Magnoliopsida</taxon>
        <taxon>Liliopsida</taxon>
        <taxon>Poales</taxon>
        <taxon>Poaceae</taxon>
        <taxon>BOP clade</taxon>
        <taxon>Oryzoideae</taxon>
        <taxon>Oryzeae</taxon>
        <taxon>Oryzinae</taxon>
        <taxon>Oryza</taxon>
        <taxon>Oryza sativa</taxon>
    </lineage>
</organism>
<gene>
    <name evidence="1" type="ORF">P0022E03.11</name>
</gene>
<dbReference type="Proteomes" id="UP000000763">
    <property type="component" value="Chromosome 7"/>
</dbReference>
<sequence>MELYDRGWWQLKDVGRELNKVKVQCASWMRPLAAQELDKGVCAVSDAIPAASLKMDGSGAFGVLSMATRACGGGSGAAGLGSLLGQSDGGGCGVSGPAVSGSLTRTDGVGCKSCCCCSCSLVG</sequence>
<protein>
    <submittedName>
        <fullName evidence="1">Uncharacterized protein</fullName>
    </submittedName>
</protein>
<accession>Q69VA4</accession>
<evidence type="ECO:0000313" key="1">
    <source>
        <dbReference type="EMBL" id="BAD30532.1"/>
    </source>
</evidence>
<name>Q69VA4_ORYSJ</name>
<reference evidence="2" key="1">
    <citation type="journal article" date="2005" name="Nature">
        <title>The map-based sequence of the rice genome.</title>
        <authorList>
            <consortium name="International rice genome sequencing project (IRGSP)"/>
            <person name="Matsumoto T."/>
            <person name="Wu J."/>
            <person name="Kanamori H."/>
            <person name="Katayose Y."/>
            <person name="Fujisawa M."/>
            <person name="Namiki N."/>
            <person name="Mizuno H."/>
            <person name="Yamamoto K."/>
            <person name="Antonio B.A."/>
            <person name="Baba T."/>
            <person name="Sakata K."/>
            <person name="Nagamura Y."/>
            <person name="Aoki H."/>
            <person name="Arikawa K."/>
            <person name="Arita K."/>
            <person name="Bito T."/>
            <person name="Chiden Y."/>
            <person name="Fujitsuka N."/>
            <person name="Fukunaka R."/>
            <person name="Hamada M."/>
            <person name="Harada C."/>
            <person name="Hayashi A."/>
            <person name="Hijishita S."/>
            <person name="Honda M."/>
            <person name="Hosokawa S."/>
            <person name="Ichikawa Y."/>
            <person name="Idonuma A."/>
            <person name="Iijima M."/>
            <person name="Ikeda M."/>
            <person name="Ikeno M."/>
            <person name="Ito K."/>
            <person name="Ito S."/>
            <person name="Ito T."/>
            <person name="Ito Y."/>
            <person name="Ito Y."/>
            <person name="Iwabuchi A."/>
            <person name="Kamiya K."/>
            <person name="Karasawa W."/>
            <person name="Kurita K."/>
            <person name="Katagiri S."/>
            <person name="Kikuta A."/>
            <person name="Kobayashi H."/>
            <person name="Kobayashi N."/>
            <person name="Machita K."/>
            <person name="Maehara T."/>
            <person name="Masukawa M."/>
            <person name="Mizubayashi T."/>
            <person name="Mukai Y."/>
            <person name="Nagasaki H."/>
            <person name="Nagata Y."/>
            <person name="Naito S."/>
            <person name="Nakashima M."/>
            <person name="Nakama Y."/>
            <person name="Nakamichi Y."/>
            <person name="Nakamura M."/>
            <person name="Meguro A."/>
            <person name="Negishi M."/>
            <person name="Ohta I."/>
            <person name="Ohta T."/>
            <person name="Okamoto M."/>
            <person name="Ono N."/>
            <person name="Saji S."/>
            <person name="Sakaguchi M."/>
            <person name="Sakai K."/>
            <person name="Shibata M."/>
            <person name="Shimokawa T."/>
            <person name="Song J."/>
            <person name="Takazaki Y."/>
            <person name="Terasawa K."/>
            <person name="Tsugane M."/>
            <person name="Tsuji K."/>
            <person name="Ueda S."/>
            <person name="Waki K."/>
            <person name="Yamagata H."/>
            <person name="Yamamoto M."/>
            <person name="Yamamoto S."/>
            <person name="Yamane H."/>
            <person name="Yoshiki S."/>
            <person name="Yoshihara R."/>
            <person name="Yukawa K."/>
            <person name="Zhong H."/>
            <person name="Yano M."/>
            <person name="Yuan Q."/>
            <person name="Ouyang S."/>
            <person name="Liu J."/>
            <person name="Jones K.M."/>
            <person name="Gansberger K."/>
            <person name="Moffat K."/>
            <person name="Hill J."/>
            <person name="Bera J."/>
            <person name="Fadrosh D."/>
            <person name="Jin S."/>
            <person name="Johri S."/>
            <person name="Kim M."/>
            <person name="Overton L."/>
            <person name="Reardon M."/>
            <person name="Tsitrin T."/>
            <person name="Vuong H."/>
            <person name="Weaver B."/>
            <person name="Ciecko A."/>
            <person name="Tallon L."/>
            <person name="Jackson J."/>
            <person name="Pai G."/>
            <person name="Aken S.V."/>
            <person name="Utterback T."/>
            <person name="Reidmuller S."/>
            <person name="Feldblyum T."/>
            <person name="Hsiao J."/>
            <person name="Zismann V."/>
            <person name="Iobst S."/>
            <person name="de Vazeille A.R."/>
            <person name="Buell C.R."/>
            <person name="Ying K."/>
            <person name="Li Y."/>
            <person name="Lu T."/>
            <person name="Huang Y."/>
            <person name="Zhao Q."/>
            <person name="Feng Q."/>
            <person name="Zhang L."/>
            <person name="Zhu J."/>
            <person name="Weng Q."/>
            <person name="Mu J."/>
            <person name="Lu Y."/>
            <person name="Fan D."/>
            <person name="Liu Y."/>
            <person name="Guan J."/>
            <person name="Zhang Y."/>
            <person name="Yu S."/>
            <person name="Liu X."/>
            <person name="Zhang Y."/>
            <person name="Hong G."/>
            <person name="Han B."/>
            <person name="Choisne N."/>
            <person name="Demange N."/>
            <person name="Orjeda G."/>
            <person name="Samain S."/>
            <person name="Cattolico L."/>
            <person name="Pelletier E."/>
            <person name="Couloux A."/>
            <person name="Segurens B."/>
            <person name="Wincker P."/>
            <person name="D'Hont A."/>
            <person name="Scarpelli C."/>
            <person name="Weissenbach J."/>
            <person name="Salanoubat M."/>
            <person name="Quetier F."/>
            <person name="Yu Y."/>
            <person name="Kim H.R."/>
            <person name="Rambo T."/>
            <person name="Currie J."/>
            <person name="Collura K."/>
            <person name="Luo M."/>
            <person name="Yang T."/>
            <person name="Ammiraju J.S.S."/>
            <person name="Engler F."/>
            <person name="Soderlund C."/>
            <person name="Wing R.A."/>
            <person name="Palmer L.E."/>
            <person name="de la Bastide M."/>
            <person name="Spiegel L."/>
            <person name="Nascimento L."/>
            <person name="Zutavern T."/>
            <person name="O'Shaughnessy A."/>
            <person name="Dike S."/>
            <person name="Dedhia N."/>
            <person name="Preston R."/>
            <person name="Balija V."/>
            <person name="McCombie W.R."/>
            <person name="Chow T."/>
            <person name="Chen H."/>
            <person name="Chung M."/>
            <person name="Chen C."/>
            <person name="Shaw J."/>
            <person name="Wu H."/>
            <person name="Hsiao K."/>
            <person name="Chao Y."/>
            <person name="Chu M."/>
            <person name="Cheng C."/>
            <person name="Hour A."/>
            <person name="Lee P."/>
            <person name="Lin S."/>
            <person name="Lin Y."/>
            <person name="Liou J."/>
            <person name="Liu S."/>
            <person name="Hsing Y."/>
            <person name="Raghuvanshi S."/>
            <person name="Mohanty A."/>
            <person name="Bharti A.K."/>
            <person name="Gaur A."/>
            <person name="Gupta V."/>
            <person name="Kumar D."/>
            <person name="Ravi V."/>
            <person name="Vij S."/>
            <person name="Kapur A."/>
            <person name="Khurana P."/>
            <person name="Khurana P."/>
            <person name="Khurana J.P."/>
            <person name="Tyagi A.K."/>
            <person name="Gaikwad K."/>
            <person name="Singh A."/>
            <person name="Dalal V."/>
            <person name="Srivastava S."/>
            <person name="Dixit A."/>
            <person name="Pal A.K."/>
            <person name="Ghazi I.A."/>
            <person name="Yadav M."/>
            <person name="Pandit A."/>
            <person name="Bhargava A."/>
            <person name="Sureshbabu K."/>
            <person name="Batra K."/>
            <person name="Sharma T.R."/>
            <person name="Mohapatra T."/>
            <person name="Singh N.K."/>
            <person name="Messing J."/>
            <person name="Nelson A.B."/>
            <person name="Fuks G."/>
            <person name="Kavchok S."/>
            <person name="Keizer G."/>
            <person name="Linton E."/>
            <person name="Llaca V."/>
            <person name="Song R."/>
            <person name="Tanyolac B."/>
            <person name="Young S."/>
            <person name="Ho-Il K."/>
            <person name="Hahn J.H."/>
            <person name="Sangsakoo G."/>
            <person name="Vanavichit A."/>
            <person name="de Mattos Luiz.A.T."/>
            <person name="Zimmer P.D."/>
            <person name="Malone G."/>
            <person name="Dellagostin O."/>
            <person name="de Oliveira A.C."/>
            <person name="Bevan M."/>
            <person name="Bancroft I."/>
            <person name="Minx P."/>
            <person name="Cordum H."/>
            <person name="Wilson R."/>
            <person name="Cheng Z."/>
            <person name="Jin W."/>
            <person name="Jiang J."/>
            <person name="Leong S.A."/>
            <person name="Iwama H."/>
            <person name="Gojobori T."/>
            <person name="Itoh T."/>
            <person name="Niimura Y."/>
            <person name="Fujii Y."/>
            <person name="Habara T."/>
            <person name="Sakai H."/>
            <person name="Sato Y."/>
            <person name="Wilson G."/>
            <person name="Kumar K."/>
            <person name="McCouch S."/>
            <person name="Juretic N."/>
            <person name="Hoen D."/>
            <person name="Wright S."/>
            <person name="Bruskiewich R."/>
            <person name="Bureau T."/>
            <person name="Miyao A."/>
            <person name="Hirochika H."/>
            <person name="Nishikawa T."/>
            <person name="Kadowaki K."/>
            <person name="Sugiura M."/>
            <person name="Burr B."/>
            <person name="Sasaki T."/>
        </authorList>
    </citation>
    <scope>NUCLEOTIDE SEQUENCE [LARGE SCALE GENOMIC DNA]</scope>
    <source>
        <strain evidence="2">cv. Nipponbare</strain>
    </source>
</reference>
<evidence type="ECO:0000313" key="2">
    <source>
        <dbReference type="Proteomes" id="UP000000763"/>
    </source>
</evidence>
<dbReference type="AlphaFoldDB" id="Q69VA4"/>
<reference evidence="2" key="2">
    <citation type="journal article" date="2008" name="Nucleic Acids Res.">
        <title>The rice annotation project database (RAP-DB): 2008 update.</title>
        <authorList>
            <consortium name="The rice annotation project (RAP)"/>
        </authorList>
    </citation>
    <scope>GENOME REANNOTATION</scope>
    <source>
        <strain evidence="2">cv. Nipponbare</strain>
    </source>
</reference>